<organism evidence="1 2">
    <name type="scientific">Kozakia baliensis</name>
    <dbReference type="NCBI Taxonomy" id="153496"/>
    <lineage>
        <taxon>Bacteria</taxon>
        <taxon>Pseudomonadati</taxon>
        <taxon>Pseudomonadota</taxon>
        <taxon>Alphaproteobacteria</taxon>
        <taxon>Acetobacterales</taxon>
        <taxon>Acetobacteraceae</taxon>
        <taxon>Kozakia</taxon>
    </lineage>
</organism>
<dbReference type="Gene3D" id="3.40.190.290">
    <property type="match status" value="1"/>
</dbReference>
<dbReference type="KEGG" id="kba:A0U89_14465"/>
<name>A0A1D8UXZ3_9PROT</name>
<keyword evidence="1" id="KW-0614">Plasmid</keyword>
<proteinExistence type="predicted"/>
<geneLocation type="plasmid" evidence="2">
    <name>pkb14400_1</name>
</geneLocation>
<gene>
    <name evidence="1" type="ORF">A0U89_14465</name>
</gene>
<reference evidence="1 2" key="1">
    <citation type="journal article" date="2016" name="Microb. Cell Fact.">
        <title>Dissection of exopolysaccharide biosynthesis in Kozakia baliensis.</title>
        <authorList>
            <person name="Brandt J.U."/>
            <person name="Jakob F."/>
            <person name="Behr J."/>
            <person name="Geissler A.J."/>
            <person name="Vogel R.F."/>
        </authorList>
    </citation>
    <scope>NUCLEOTIDE SEQUENCE [LARGE SCALE GENOMIC DNA]</scope>
    <source>
        <strain evidence="1 2">DSM 14400</strain>
        <plasmid evidence="2">Plasmid pkb14400_1</plasmid>
    </source>
</reference>
<evidence type="ECO:0000313" key="2">
    <source>
        <dbReference type="Proteomes" id="UP000179145"/>
    </source>
</evidence>
<sequence length="65" mass="7375">MLFYQAMEAVKEGKLQVVLAALQSNPVPVSLLYTCHDLLPLKIRGFLDFAVLQLRERVAIGKRDF</sequence>
<evidence type="ECO:0008006" key="3">
    <source>
        <dbReference type="Google" id="ProtNLM"/>
    </source>
</evidence>
<keyword evidence="2" id="KW-1185">Reference proteome</keyword>
<evidence type="ECO:0000313" key="1">
    <source>
        <dbReference type="EMBL" id="AOX18500.1"/>
    </source>
</evidence>
<dbReference type="EMBL" id="CP014675">
    <property type="protein sequence ID" value="AOX18500.1"/>
    <property type="molecule type" value="Genomic_DNA"/>
</dbReference>
<protein>
    <recommendedName>
        <fullName evidence="3">LysR substrate-binding domain-containing protein</fullName>
    </recommendedName>
</protein>
<dbReference type="AlphaFoldDB" id="A0A1D8UXZ3"/>
<dbReference type="Proteomes" id="UP000179145">
    <property type="component" value="Plasmid pKB14400_1"/>
</dbReference>
<accession>A0A1D8UXZ3</accession>